<dbReference type="Pfam" id="PF10098">
    <property type="entry name" value="DUF2336"/>
    <property type="match status" value="1"/>
</dbReference>
<reference evidence="1 2" key="1">
    <citation type="submission" date="2017-03" db="EMBL/GenBank/DDBJ databases">
        <title>Lifting the veil on microbial sulfur biogeochemistry in mining wastewaters.</title>
        <authorList>
            <person name="Kantor R.S."/>
            <person name="Colenbrander Nelson T."/>
            <person name="Marshall S."/>
            <person name="Bennett D."/>
            <person name="Apte S."/>
            <person name="Camacho D."/>
            <person name="Thomas B.C."/>
            <person name="Warren L.A."/>
            <person name="Banfield J.F."/>
        </authorList>
    </citation>
    <scope>NUCLEOTIDE SEQUENCE [LARGE SCALE GENOMIC DNA]</scope>
    <source>
        <strain evidence="1">32-67-7</strain>
    </source>
</reference>
<evidence type="ECO:0000313" key="2">
    <source>
        <dbReference type="Proteomes" id="UP000215616"/>
    </source>
</evidence>
<accession>A0A258CP63</accession>
<dbReference type="AlphaFoldDB" id="A0A258CP63"/>
<evidence type="ECO:0000313" key="1">
    <source>
        <dbReference type="EMBL" id="OYW97298.1"/>
    </source>
</evidence>
<name>A0A258CP63_CAUVI</name>
<dbReference type="EMBL" id="NCDQ01000682">
    <property type="protein sequence ID" value="OYW97298.1"/>
    <property type="molecule type" value="Genomic_DNA"/>
</dbReference>
<proteinExistence type="predicted"/>
<organism evidence="1 2">
    <name type="scientific">Caulobacter vibrioides</name>
    <name type="common">Caulobacter crescentus</name>
    <dbReference type="NCBI Taxonomy" id="155892"/>
    <lineage>
        <taxon>Bacteria</taxon>
        <taxon>Pseudomonadati</taxon>
        <taxon>Pseudomonadota</taxon>
        <taxon>Alphaproteobacteria</taxon>
        <taxon>Caulobacterales</taxon>
        <taxon>Caulobacteraceae</taxon>
        <taxon>Caulobacter</taxon>
    </lineage>
</organism>
<dbReference type="InterPro" id="IPR019285">
    <property type="entry name" value="DUF2336"/>
</dbReference>
<evidence type="ECO:0008006" key="3">
    <source>
        <dbReference type="Google" id="ProtNLM"/>
    </source>
</evidence>
<comment type="caution">
    <text evidence="1">The sequence shown here is derived from an EMBL/GenBank/DDBJ whole genome shotgun (WGS) entry which is preliminary data.</text>
</comment>
<dbReference type="Proteomes" id="UP000215616">
    <property type="component" value="Unassembled WGS sequence"/>
</dbReference>
<protein>
    <recommendedName>
        <fullName evidence="3">DUF2336 domain-containing protein</fullName>
    </recommendedName>
</protein>
<gene>
    <name evidence="1" type="ORF">B7Z12_21865</name>
</gene>
<sequence>MLRDLARDTSIAVAEPILTGSSALTDDDLLAVAHTRGQDHLRAISQRPQVSAAVSEAIVERGDDRTLDTLLRNDGAELSRESHERVIDRAMANADLHAAVVSRRAVPVDLLNEMYFVVEAQLRDAIRDRNSEVDPEALEAALAASRKSLATRDGALPDDYEEAERAVRLLKLRNGITPPVLAAFLRNRETTKFLVALCELADIDFGTARKILERRDLDALSIVCKAAGFERSLYLTFAVLILDREANAMGRAREYGELFEALPREAAQRTIRFWRIRRQTGDVAAA</sequence>